<dbReference type="AlphaFoldDB" id="A0A6P4D353"/>
<evidence type="ECO:0000256" key="1">
    <source>
        <dbReference type="SAM" id="SignalP"/>
    </source>
</evidence>
<keyword evidence="2" id="KW-1185">Reference proteome</keyword>
<organism evidence="2 3">
    <name type="scientific">Arachis duranensis</name>
    <name type="common">Wild peanut</name>
    <dbReference type="NCBI Taxonomy" id="130453"/>
    <lineage>
        <taxon>Eukaryota</taxon>
        <taxon>Viridiplantae</taxon>
        <taxon>Streptophyta</taxon>
        <taxon>Embryophyta</taxon>
        <taxon>Tracheophyta</taxon>
        <taxon>Spermatophyta</taxon>
        <taxon>Magnoliopsida</taxon>
        <taxon>eudicotyledons</taxon>
        <taxon>Gunneridae</taxon>
        <taxon>Pentapetalae</taxon>
        <taxon>rosids</taxon>
        <taxon>fabids</taxon>
        <taxon>Fabales</taxon>
        <taxon>Fabaceae</taxon>
        <taxon>Papilionoideae</taxon>
        <taxon>50 kb inversion clade</taxon>
        <taxon>dalbergioids sensu lato</taxon>
        <taxon>Dalbergieae</taxon>
        <taxon>Pterocarpus clade</taxon>
        <taxon>Arachis</taxon>
    </lineage>
</organism>
<sequence>MRDAHCAVAQQPHFHLLLLLTPSTTVAPPAATAGRATPPSLSSLLFSLSPPPIPDSSLLPPTSAATVAPPATTTGRAPSFLLSSQPLPFALSLSHPLAASSLSPCSLAQPPLPSPTHRHRPRRHLSVLLPTLPSPISLSHSRIFPAPGSCSNFCFR</sequence>
<keyword evidence="1" id="KW-0732">Signal</keyword>
<feature type="chain" id="PRO_5027672898" evidence="1">
    <location>
        <begin position="28"/>
        <end position="156"/>
    </location>
</feature>
<dbReference type="KEGG" id="adu:107482556"/>
<accession>A0A6P4D353</accession>
<proteinExistence type="predicted"/>
<dbReference type="Proteomes" id="UP000515211">
    <property type="component" value="Chromosome 4"/>
</dbReference>
<reference evidence="2" key="1">
    <citation type="journal article" date="2016" name="Nat. Genet.">
        <title>The genome sequences of Arachis duranensis and Arachis ipaensis, the diploid ancestors of cultivated peanut.</title>
        <authorList>
            <person name="Bertioli D.J."/>
            <person name="Cannon S.B."/>
            <person name="Froenicke L."/>
            <person name="Huang G."/>
            <person name="Farmer A.D."/>
            <person name="Cannon E.K."/>
            <person name="Liu X."/>
            <person name="Gao D."/>
            <person name="Clevenger J."/>
            <person name="Dash S."/>
            <person name="Ren L."/>
            <person name="Moretzsohn M.C."/>
            <person name="Shirasawa K."/>
            <person name="Huang W."/>
            <person name="Vidigal B."/>
            <person name="Abernathy B."/>
            <person name="Chu Y."/>
            <person name="Niederhuth C.E."/>
            <person name="Umale P."/>
            <person name="Araujo A.C."/>
            <person name="Kozik A."/>
            <person name="Kim K.D."/>
            <person name="Burow M.D."/>
            <person name="Varshney R.K."/>
            <person name="Wang X."/>
            <person name="Zhang X."/>
            <person name="Barkley N."/>
            <person name="Guimaraes P.M."/>
            <person name="Isobe S."/>
            <person name="Guo B."/>
            <person name="Liao B."/>
            <person name="Stalker H.T."/>
            <person name="Schmitz R.J."/>
            <person name="Scheffler B.E."/>
            <person name="Leal-Bertioli S.C."/>
            <person name="Xun X."/>
            <person name="Jackson S.A."/>
            <person name="Michelmore R."/>
            <person name="Ozias-Akins P."/>
        </authorList>
    </citation>
    <scope>NUCLEOTIDE SEQUENCE [LARGE SCALE GENOMIC DNA]</scope>
    <source>
        <strain evidence="2">cv. V14167</strain>
    </source>
</reference>
<evidence type="ECO:0000313" key="2">
    <source>
        <dbReference type="Proteomes" id="UP000515211"/>
    </source>
</evidence>
<evidence type="ECO:0000313" key="3">
    <source>
        <dbReference type="RefSeq" id="XP_015958573.1"/>
    </source>
</evidence>
<dbReference type="GeneID" id="107482556"/>
<dbReference type="RefSeq" id="XP_015958573.1">
    <property type="nucleotide sequence ID" value="XM_016103087.1"/>
</dbReference>
<reference evidence="3" key="2">
    <citation type="submission" date="2025-08" db="UniProtKB">
        <authorList>
            <consortium name="RefSeq"/>
        </authorList>
    </citation>
    <scope>IDENTIFICATION</scope>
    <source>
        <tissue evidence="3">Whole plant</tissue>
    </source>
</reference>
<feature type="signal peptide" evidence="1">
    <location>
        <begin position="1"/>
        <end position="27"/>
    </location>
</feature>
<name>A0A6P4D353_ARADU</name>
<gene>
    <name evidence="3" type="primary">LOC107482556</name>
</gene>
<protein>
    <submittedName>
        <fullName evidence="3">Lysine-rich arabinogalactan protein 19-like</fullName>
    </submittedName>
</protein>